<gene>
    <name evidence="1" type="ORF">CO2235_150262</name>
</gene>
<dbReference type="AlphaFoldDB" id="A0A976BAN1"/>
<accession>A0A976BAN1</accession>
<evidence type="ECO:0000313" key="2">
    <source>
        <dbReference type="Proteomes" id="UP000256862"/>
    </source>
</evidence>
<reference evidence="1 2" key="1">
    <citation type="submission" date="2018-01" db="EMBL/GenBank/DDBJ databases">
        <authorList>
            <person name="Clerissi C."/>
        </authorList>
    </citation>
    <scope>NUCLEOTIDE SEQUENCE [LARGE SCALE GENOMIC DNA]</scope>
    <source>
        <strain evidence="1">Cupriavidus oxalaticus LMG 2235</strain>
    </source>
</reference>
<organism evidence="1 2">
    <name type="scientific">Cupriavidus oxalaticus</name>
    <dbReference type="NCBI Taxonomy" id="96344"/>
    <lineage>
        <taxon>Bacteria</taxon>
        <taxon>Pseudomonadati</taxon>
        <taxon>Pseudomonadota</taxon>
        <taxon>Betaproteobacteria</taxon>
        <taxon>Burkholderiales</taxon>
        <taxon>Burkholderiaceae</taxon>
        <taxon>Cupriavidus</taxon>
    </lineage>
</organism>
<name>A0A976BAN1_9BURK</name>
<protein>
    <submittedName>
        <fullName evidence="1">Uncharacterized protein</fullName>
    </submittedName>
</protein>
<evidence type="ECO:0000313" key="1">
    <source>
        <dbReference type="EMBL" id="SPC12607.1"/>
    </source>
</evidence>
<sequence length="45" mass="5549">MKIFWWRIKQIAHRRIKGNWVMMLDRVIVALCPLQELRSQEEDPL</sequence>
<proteinExistence type="predicted"/>
<dbReference type="Proteomes" id="UP000256862">
    <property type="component" value="Chromosome CO2235"/>
</dbReference>
<comment type="caution">
    <text evidence="1">The sequence shown here is derived from an EMBL/GenBank/DDBJ whole genome shotgun (WGS) entry which is preliminary data.</text>
</comment>
<dbReference type="EMBL" id="OGUS01000115">
    <property type="protein sequence ID" value="SPC12607.1"/>
    <property type="molecule type" value="Genomic_DNA"/>
</dbReference>